<dbReference type="RefSeq" id="WP_205311860.1">
    <property type="nucleotide sequence ID" value="NZ_JAERPS020000006.1"/>
</dbReference>
<organism evidence="1 2">
    <name type="scientific">Rheinheimera maricola</name>
    <dbReference type="NCBI Taxonomy" id="2793282"/>
    <lineage>
        <taxon>Bacteria</taxon>
        <taxon>Pseudomonadati</taxon>
        <taxon>Pseudomonadota</taxon>
        <taxon>Gammaproteobacteria</taxon>
        <taxon>Chromatiales</taxon>
        <taxon>Chromatiaceae</taxon>
        <taxon>Rheinheimera</taxon>
    </lineage>
</organism>
<protein>
    <submittedName>
        <fullName evidence="1">Uncharacterized protein</fullName>
    </submittedName>
</protein>
<name>A0ABS7XC65_9GAMM</name>
<evidence type="ECO:0000313" key="1">
    <source>
        <dbReference type="EMBL" id="MBZ9613158.1"/>
    </source>
</evidence>
<dbReference type="EMBL" id="JAERPS020000006">
    <property type="protein sequence ID" value="MBZ9613158.1"/>
    <property type="molecule type" value="Genomic_DNA"/>
</dbReference>
<accession>A0ABS7XC65</accession>
<sequence>MNTQGFIGSLDIQRRKPEVLPALLGNALLAEDELHIAMQLQFDERLPIVVSFYEYYRFLDRFVSTVLTHELAPRILVRIKMPSTIPLPGILLDARVAIFHDLEVESAELTARGLDHLCIDANFKLYSWSAGDNSFAIRFVSPRGYRLDSAALQQMQDVIDTLPANFTCVSSQQPEE</sequence>
<keyword evidence="2" id="KW-1185">Reference proteome</keyword>
<gene>
    <name evidence="1" type="ORF">I4W93_016330</name>
</gene>
<reference evidence="1 2" key="1">
    <citation type="submission" date="2021-08" db="EMBL/GenBank/DDBJ databases">
        <title>Rheinheimera aquimaris sp. nov., isolated from seawater of the East Sea in Korea.</title>
        <authorList>
            <person name="Kim K.H."/>
            <person name="Wenting R."/>
            <person name="Kim K.R."/>
            <person name="Jeon C.O."/>
        </authorList>
    </citation>
    <scope>NUCLEOTIDE SEQUENCE [LARGE SCALE GENOMIC DNA]</scope>
    <source>
        <strain evidence="1 2">MA-13</strain>
    </source>
</reference>
<proteinExistence type="predicted"/>
<comment type="caution">
    <text evidence="1">The sequence shown here is derived from an EMBL/GenBank/DDBJ whole genome shotgun (WGS) entry which is preliminary data.</text>
</comment>
<dbReference type="Proteomes" id="UP000663814">
    <property type="component" value="Unassembled WGS sequence"/>
</dbReference>
<evidence type="ECO:0000313" key="2">
    <source>
        <dbReference type="Proteomes" id="UP000663814"/>
    </source>
</evidence>